<evidence type="ECO:0000313" key="2">
    <source>
        <dbReference type="EMBL" id="KYB28578.1"/>
    </source>
</evidence>
<dbReference type="Proteomes" id="UP000007266">
    <property type="component" value="Linkage group 3"/>
</dbReference>
<accession>A0A139WKJ4</accession>
<dbReference type="InParanoid" id="A0A139WKJ4"/>
<proteinExistence type="predicted"/>
<keyword evidence="1" id="KW-1133">Transmembrane helix</keyword>
<keyword evidence="1" id="KW-0472">Membrane</keyword>
<reference evidence="2 3" key="1">
    <citation type="journal article" date="2008" name="Nature">
        <title>The genome of the model beetle and pest Tribolium castaneum.</title>
        <authorList>
            <consortium name="Tribolium Genome Sequencing Consortium"/>
            <person name="Richards S."/>
            <person name="Gibbs R.A."/>
            <person name="Weinstock G.M."/>
            <person name="Brown S.J."/>
            <person name="Denell R."/>
            <person name="Beeman R.W."/>
            <person name="Gibbs R."/>
            <person name="Beeman R.W."/>
            <person name="Brown S.J."/>
            <person name="Bucher G."/>
            <person name="Friedrich M."/>
            <person name="Grimmelikhuijzen C.J."/>
            <person name="Klingler M."/>
            <person name="Lorenzen M."/>
            <person name="Richards S."/>
            <person name="Roth S."/>
            <person name="Schroder R."/>
            <person name="Tautz D."/>
            <person name="Zdobnov E.M."/>
            <person name="Muzny D."/>
            <person name="Gibbs R.A."/>
            <person name="Weinstock G.M."/>
            <person name="Attaway T."/>
            <person name="Bell S."/>
            <person name="Buhay C.J."/>
            <person name="Chandrabose M.N."/>
            <person name="Chavez D."/>
            <person name="Clerk-Blankenburg K.P."/>
            <person name="Cree A."/>
            <person name="Dao M."/>
            <person name="Davis C."/>
            <person name="Chacko J."/>
            <person name="Dinh H."/>
            <person name="Dugan-Rocha S."/>
            <person name="Fowler G."/>
            <person name="Garner T.T."/>
            <person name="Garnes J."/>
            <person name="Gnirke A."/>
            <person name="Hawes A."/>
            <person name="Hernandez J."/>
            <person name="Hines S."/>
            <person name="Holder M."/>
            <person name="Hume J."/>
            <person name="Jhangiani S.N."/>
            <person name="Joshi V."/>
            <person name="Khan Z.M."/>
            <person name="Jackson L."/>
            <person name="Kovar C."/>
            <person name="Kowis A."/>
            <person name="Lee S."/>
            <person name="Lewis L.R."/>
            <person name="Margolis J."/>
            <person name="Morgan M."/>
            <person name="Nazareth L.V."/>
            <person name="Nguyen N."/>
            <person name="Okwuonu G."/>
            <person name="Parker D."/>
            <person name="Richards S."/>
            <person name="Ruiz S.J."/>
            <person name="Santibanez J."/>
            <person name="Savard J."/>
            <person name="Scherer S.E."/>
            <person name="Schneider B."/>
            <person name="Sodergren E."/>
            <person name="Tautz D."/>
            <person name="Vattahil S."/>
            <person name="Villasana D."/>
            <person name="White C.S."/>
            <person name="Wright R."/>
            <person name="Park Y."/>
            <person name="Beeman R.W."/>
            <person name="Lord J."/>
            <person name="Oppert B."/>
            <person name="Lorenzen M."/>
            <person name="Brown S."/>
            <person name="Wang L."/>
            <person name="Savard J."/>
            <person name="Tautz D."/>
            <person name="Richards S."/>
            <person name="Weinstock G."/>
            <person name="Gibbs R.A."/>
            <person name="Liu Y."/>
            <person name="Worley K."/>
            <person name="Weinstock G."/>
            <person name="Elsik C.G."/>
            <person name="Reese J.T."/>
            <person name="Elhaik E."/>
            <person name="Landan G."/>
            <person name="Graur D."/>
            <person name="Arensburger P."/>
            <person name="Atkinson P."/>
            <person name="Beeman R.W."/>
            <person name="Beidler J."/>
            <person name="Brown S.J."/>
            <person name="Demuth J.P."/>
            <person name="Drury D.W."/>
            <person name="Du Y.Z."/>
            <person name="Fujiwara H."/>
            <person name="Lorenzen M."/>
            <person name="Maselli V."/>
            <person name="Osanai M."/>
            <person name="Park Y."/>
            <person name="Robertson H.M."/>
            <person name="Tu Z."/>
            <person name="Wang J.J."/>
            <person name="Wang S."/>
            <person name="Richards S."/>
            <person name="Song H."/>
            <person name="Zhang L."/>
            <person name="Sodergren E."/>
            <person name="Werner D."/>
            <person name="Stanke M."/>
            <person name="Morgenstern B."/>
            <person name="Solovyev V."/>
            <person name="Kosarev P."/>
            <person name="Brown G."/>
            <person name="Chen H.C."/>
            <person name="Ermolaeva O."/>
            <person name="Hlavina W."/>
            <person name="Kapustin Y."/>
            <person name="Kiryutin B."/>
            <person name="Kitts P."/>
            <person name="Maglott D."/>
            <person name="Pruitt K."/>
            <person name="Sapojnikov V."/>
            <person name="Souvorov A."/>
            <person name="Mackey A.J."/>
            <person name="Waterhouse R.M."/>
            <person name="Wyder S."/>
            <person name="Zdobnov E.M."/>
            <person name="Zdobnov E.M."/>
            <person name="Wyder S."/>
            <person name="Kriventseva E.V."/>
            <person name="Kadowaki T."/>
            <person name="Bork P."/>
            <person name="Aranda M."/>
            <person name="Bao R."/>
            <person name="Beermann A."/>
            <person name="Berns N."/>
            <person name="Bolognesi R."/>
            <person name="Bonneton F."/>
            <person name="Bopp D."/>
            <person name="Brown S.J."/>
            <person name="Bucher G."/>
            <person name="Butts T."/>
            <person name="Chaumot A."/>
            <person name="Denell R.E."/>
            <person name="Ferrier D.E."/>
            <person name="Friedrich M."/>
            <person name="Gordon C.M."/>
            <person name="Jindra M."/>
            <person name="Klingler M."/>
            <person name="Lan Q."/>
            <person name="Lattorff H.M."/>
            <person name="Laudet V."/>
            <person name="von Levetsow C."/>
            <person name="Liu Z."/>
            <person name="Lutz R."/>
            <person name="Lynch J.A."/>
            <person name="da Fonseca R.N."/>
            <person name="Posnien N."/>
            <person name="Reuter R."/>
            <person name="Roth S."/>
            <person name="Savard J."/>
            <person name="Schinko J.B."/>
            <person name="Schmitt C."/>
            <person name="Schoppmeier M."/>
            <person name="Schroder R."/>
            <person name="Shippy T.D."/>
            <person name="Simonnet F."/>
            <person name="Marques-Souza H."/>
            <person name="Tautz D."/>
            <person name="Tomoyasu Y."/>
            <person name="Trauner J."/>
            <person name="Van der Zee M."/>
            <person name="Vervoort M."/>
            <person name="Wittkopp N."/>
            <person name="Wimmer E.A."/>
            <person name="Yang X."/>
            <person name="Jones A.K."/>
            <person name="Sattelle D.B."/>
            <person name="Ebert P.R."/>
            <person name="Nelson D."/>
            <person name="Scott J.G."/>
            <person name="Beeman R.W."/>
            <person name="Muthukrishnan S."/>
            <person name="Kramer K.J."/>
            <person name="Arakane Y."/>
            <person name="Beeman R.W."/>
            <person name="Zhu Q."/>
            <person name="Hogenkamp D."/>
            <person name="Dixit R."/>
            <person name="Oppert B."/>
            <person name="Jiang H."/>
            <person name="Zou Z."/>
            <person name="Marshall J."/>
            <person name="Elpidina E."/>
            <person name="Vinokurov K."/>
            <person name="Oppert C."/>
            <person name="Zou Z."/>
            <person name="Evans J."/>
            <person name="Lu Z."/>
            <person name="Zhao P."/>
            <person name="Sumathipala N."/>
            <person name="Altincicek B."/>
            <person name="Vilcinskas A."/>
            <person name="Williams M."/>
            <person name="Hultmark D."/>
            <person name="Hetru C."/>
            <person name="Jiang H."/>
            <person name="Grimmelikhuijzen C.J."/>
            <person name="Hauser F."/>
            <person name="Cazzamali G."/>
            <person name="Williamson M."/>
            <person name="Park Y."/>
            <person name="Li B."/>
            <person name="Tanaka Y."/>
            <person name="Predel R."/>
            <person name="Neupert S."/>
            <person name="Schachtner J."/>
            <person name="Verleyen P."/>
            <person name="Raible F."/>
            <person name="Bork P."/>
            <person name="Friedrich M."/>
            <person name="Walden K.K."/>
            <person name="Robertson H.M."/>
            <person name="Angeli S."/>
            <person name="Foret S."/>
            <person name="Bucher G."/>
            <person name="Schuetz S."/>
            <person name="Maleszka R."/>
            <person name="Wimmer E.A."/>
            <person name="Beeman R.W."/>
            <person name="Lorenzen M."/>
            <person name="Tomoyasu Y."/>
            <person name="Miller S.C."/>
            <person name="Grossmann D."/>
            <person name="Bucher G."/>
        </authorList>
    </citation>
    <scope>NUCLEOTIDE SEQUENCE [LARGE SCALE GENOMIC DNA]</scope>
    <source>
        <strain evidence="2 3">Georgia GA2</strain>
    </source>
</reference>
<sequence>MLVANTVLMVLQGYHFLINFNSLYFISYSPYWFGSFFIILSLTSCLTLPTIGPEALQSMDLWKIQPMKRIKFQTELIRAYTTINTVISLIAGLAHTFPSKNAEKICYVYRIIGIYVPKWKTELCWMYKASYIVMALALPATCNQLVYGASHIRFQIYMLLDSIKSNLVKEFGDDLKLSNDKDFQEEITKKIIFSDNRFSMIHKYLMNN</sequence>
<reference evidence="2 3" key="2">
    <citation type="journal article" date="2010" name="Nucleic Acids Res.">
        <title>BeetleBase in 2010: revisions to provide comprehensive genomic information for Tribolium castaneum.</title>
        <authorList>
            <person name="Kim H.S."/>
            <person name="Murphy T."/>
            <person name="Xia J."/>
            <person name="Caragea D."/>
            <person name="Park Y."/>
            <person name="Beeman R.W."/>
            <person name="Lorenzen M.D."/>
            <person name="Butcher S."/>
            <person name="Manak J.R."/>
            <person name="Brown S.J."/>
        </authorList>
    </citation>
    <scope>GENOME REANNOTATION</scope>
    <source>
        <strain evidence="2 3">Georgia GA2</strain>
    </source>
</reference>
<evidence type="ECO:0000256" key="1">
    <source>
        <dbReference type="SAM" id="Phobius"/>
    </source>
</evidence>
<name>A0A139WKJ4_TRICA</name>
<feature type="transmembrane region" description="Helical" evidence="1">
    <location>
        <begin position="77"/>
        <end position="97"/>
    </location>
</feature>
<dbReference type="EMBL" id="KQ971323">
    <property type="protein sequence ID" value="KYB28578.1"/>
    <property type="molecule type" value="Genomic_DNA"/>
</dbReference>
<protein>
    <submittedName>
        <fullName evidence="2">Uncharacterized protein</fullName>
    </submittedName>
</protein>
<keyword evidence="3" id="KW-1185">Reference proteome</keyword>
<keyword evidence="1" id="KW-0812">Transmembrane</keyword>
<feature type="transmembrane region" description="Helical" evidence="1">
    <location>
        <begin position="7"/>
        <end position="26"/>
    </location>
</feature>
<evidence type="ECO:0000313" key="3">
    <source>
        <dbReference type="Proteomes" id="UP000007266"/>
    </source>
</evidence>
<gene>
    <name evidence="2" type="primary">AUGUSTUS-3.0.2_32510</name>
    <name evidence="2" type="ORF">TcasGA2_TC032510</name>
</gene>
<organism evidence="2 3">
    <name type="scientific">Tribolium castaneum</name>
    <name type="common">Red flour beetle</name>
    <dbReference type="NCBI Taxonomy" id="7070"/>
    <lineage>
        <taxon>Eukaryota</taxon>
        <taxon>Metazoa</taxon>
        <taxon>Ecdysozoa</taxon>
        <taxon>Arthropoda</taxon>
        <taxon>Hexapoda</taxon>
        <taxon>Insecta</taxon>
        <taxon>Pterygota</taxon>
        <taxon>Neoptera</taxon>
        <taxon>Endopterygota</taxon>
        <taxon>Coleoptera</taxon>
        <taxon>Polyphaga</taxon>
        <taxon>Cucujiformia</taxon>
        <taxon>Tenebrionidae</taxon>
        <taxon>Tenebrionidae incertae sedis</taxon>
        <taxon>Tribolium</taxon>
    </lineage>
</organism>
<dbReference type="AlphaFoldDB" id="A0A139WKJ4"/>
<feature type="transmembrane region" description="Helical" evidence="1">
    <location>
        <begin position="32"/>
        <end position="56"/>
    </location>
</feature>